<organism evidence="2 3">
    <name type="scientific">Mucilaginibacter celer</name>
    <dbReference type="NCBI Taxonomy" id="2305508"/>
    <lineage>
        <taxon>Bacteria</taxon>
        <taxon>Pseudomonadati</taxon>
        <taxon>Bacteroidota</taxon>
        <taxon>Sphingobacteriia</taxon>
        <taxon>Sphingobacteriales</taxon>
        <taxon>Sphingobacteriaceae</taxon>
        <taxon>Mucilaginibacter</taxon>
    </lineage>
</organism>
<dbReference type="KEGG" id="muh:HYN43_001385"/>
<dbReference type="Proteomes" id="UP000270046">
    <property type="component" value="Chromosome"/>
</dbReference>
<feature type="compositionally biased region" description="Gly residues" evidence="1">
    <location>
        <begin position="9"/>
        <end position="23"/>
    </location>
</feature>
<evidence type="ECO:0000256" key="1">
    <source>
        <dbReference type="SAM" id="MobiDB-lite"/>
    </source>
</evidence>
<feature type="region of interest" description="Disordered" evidence="1">
    <location>
        <begin position="1"/>
        <end position="42"/>
    </location>
</feature>
<evidence type="ECO:0000313" key="2">
    <source>
        <dbReference type="EMBL" id="AYL94026.1"/>
    </source>
</evidence>
<keyword evidence="3" id="KW-1185">Reference proteome</keyword>
<dbReference type="EMBL" id="CP032869">
    <property type="protein sequence ID" value="AYL94026.1"/>
    <property type="molecule type" value="Genomic_DNA"/>
</dbReference>
<gene>
    <name evidence="2" type="ORF">HYN43_001385</name>
</gene>
<name>A0A494VH91_9SPHI</name>
<accession>A0A494VH91</accession>
<evidence type="ECO:0000313" key="3">
    <source>
        <dbReference type="Proteomes" id="UP000270046"/>
    </source>
</evidence>
<sequence length="79" mass="8210">MLPKTTATGQGGQPIVGDVGGDVGKVVDKGGEKGTGLSGSGKWQEIISRKQESEIQEAGKRRWGKPPVILCTGGFLVFV</sequence>
<reference evidence="2 3" key="1">
    <citation type="submission" date="2018-10" db="EMBL/GenBank/DDBJ databases">
        <title>Genome sequencing of Mucilaginibacter sp. HYN0043.</title>
        <authorList>
            <person name="Kim M."/>
            <person name="Yi H."/>
        </authorList>
    </citation>
    <scope>NUCLEOTIDE SEQUENCE [LARGE SCALE GENOMIC DNA]</scope>
    <source>
        <strain evidence="2 3">HYN0043</strain>
    </source>
</reference>
<proteinExistence type="predicted"/>
<dbReference type="RefSeq" id="WP_119407745.1">
    <property type="nucleotide sequence ID" value="NZ_CP032869.1"/>
</dbReference>
<protein>
    <submittedName>
        <fullName evidence="2">Uncharacterized protein</fullName>
    </submittedName>
</protein>
<dbReference type="AlphaFoldDB" id="A0A494VH91"/>